<keyword evidence="3" id="KW-0449">Lipoprotein</keyword>
<name>A0A1M6C705_9FLAO</name>
<dbReference type="EMBL" id="FQYI01000002">
    <property type="protein sequence ID" value="SHI56561.1"/>
    <property type="molecule type" value="Genomic_DNA"/>
</dbReference>
<sequence>MEKLPEMRLAFTKNLLVLSVVAFPMVAQAQKADSKSKSLLESVARNYDSSKNSYFRFVYGSGEGKKVTRSQEGTFISAPNKYRLKIAGVEQIYDGSKIYNISAEDKEITIAKADGKEQTLNPTKYLKSYKKDYNTKYLGSLPVNGQYTELIRLTPVKNNGISYVDLFVNPRTNLLIKIEQFSSDNQVHTLAVKEYKANFTAPAGTFSFDKSKYKNYIITEL</sequence>
<accession>A0A1M6C705</accession>
<dbReference type="Gene3D" id="2.50.20.10">
    <property type="entry name" value="Lipoprotein localisation LolA/LolB/LppX"/>
    <property type="match status" value="1"/>
</dbReference>
<dbReference type="Proteomes" id="UP000184335">
    <property type="component" value="Unassembled WGS sequence"/>
</dbReference>
<dbReference type="STRING" id="1118202.SAMN05443429_102241"/>
<keyword evidence="1 2" id="KW-0732">Signal</keyword>
<dbReference type="InterPro" id="IPR004564">
    <property type="entry name" value="OM_lipoprot_carrier_LolA-like"/>
</dbReference>
<evidence type="ECO:0000313" key="4">
    <source>
        <dbReference type="Proteomes" id="UP000184335"/>
    </source>
</evidence>
<dbReference type="AlphaFoldDB" id="A0A1M6C705"/>
<reference evidence="3 4" key="1">
    <citation type="submission" date="2016-11" db="EMBL/GenBank/DDBJ databases">
        <authorList>
            <person name="Jaros S."/>
            <person name="Januszkiewicz K."/>
            <person name="Wedrychowicz H."/>
        </authorList>
    </citation>
    <scope>NUCLEOTIDE SEQUENCE [LARGE SCALE GENOMIC DNA]</scope>
    <source>
        <strain evidence="3 4">DSM 25479</strain>
    </source>
</reference>
<dbReference type="SUPFAM" id="SSF89392">
    <property type="entry name" value="Prokaryotic lipoproteins and lipoprotein localization factors"/>
    <property type="match status" value="1"/>
</dbReference>
<evidence type="ECO:0000256" key="1">
    <source>
        <dbReference type="ARBA" id="ARBA00022729"/>
    </source>
</evidence>
<dbReference type="InterPro" id="IPR029046">
    <property type="entry name" value="LolA/LolB/LppX"/>
</dbReference>
<proteinExistence type="predicted"/>
<evidence type="ECO:0000313" key="3">
    <source>
        <dbReference type="EMBL" id="SHI56561.1"/>
    </source>
</evidence>
<feature type="chain" id="PRO_5013155547" evidence="2">
    <location>
        <begin position="30"/>
        <end position="221"/>
    </location>
</feature>
<feature type="signal peptide" evidence="2">
    <location>
        <begin position="1"/>
        <end position="29"/>
    </location>
</feature>
<protein>
    <submittedName>
        <fullName evidence="3">Outer membrane lipoprotein-sorting protein</fullName>
    </submittedName>
</protein>
<keyword evidence="4" id="KW-1185">Reference proteome</keyword>
<gene>
    <name evidence="3" type="ORF">SAMN05443429_102241</name>
</gene>
<dbReference type="CDD" id="cd16325">
    <property type="entry name" value="LolA"/>
    <property type="match status" value="1"/>
</dbReference>
<evidence type="ECO:0000256" key="2">
    <source>
        <dbReference type="SAM" id="SignalP"/>
    </source>
</evidence>
<organism evidence="3 4">
    <name type="scientific">Cruoricaptor ignavus</name>
    <dbReference type="NCBI Taxonomy" id="1118202"/>
    <lineage>
        <taxon>Bacteria</taxon>
        <taxon>Pseudomonadati</taxon>
        <taxon>Bacteroidota</taxon>
        <taxon>Flavobacteriia</taxon>
        <taxon>Flavobacteriales</taxon>
        <taxon>Weeksellaceae</taxon>
        <taxon>Cruoricaptor</taxon>
    </lineage>
</organism>